<dbReference type="Pfam" id="PF00657">
    <property type="entry name" value="Lipase_GDSL"/>
    <property type="match status" value="1"/>
</dbReference>
<keyword evidence="3 5" id="KW-0378">Hydrolase</keyword>
<evidence type="ECO:0000256" key="2">
    <source>
        <dbReference type="ARBA" id="ARBA00022729"/>
    </source>
</evidence>
<reference evidence="6" key="1">
    <citation type="journal article" date="2018" name="Gigascience">
        <title>Genome assembly of the Pink Ipe (Handroanthus impetiginosus, Bignoniaceae), a highly valued, ecologically keystone Neotropical timber forest tree.</title>
        <authorList>
            <person name="Silva-Junior O.B."/>
            <person name="Grattapaglia D."/>
            <person name="Novaes E."/>
            <person name="Collevatti R.G."/>
        </authorList>
    </citation>
    <scope>NUCLEOTIDE SEQUENCE [LARGE SCALE GENOMIC DNA]</scope>
    <source>
        <strain evidence="6">cv. UFG-1</strain>
    </source>
</reference>
<evidence type="ECO:0000256" key="1">
    <source>
        <dbReference type="ARBA" id="ARBA00008668"/>
    </source>
</evidence>
<dbReference type="GO" id="GO:0016788">
    <property type="term" value="F:hydrolase activity, acting on ester bonds"/>
    <property type="evidence" value="ECO:0007669"/>
    <property type="project" value="InterPro"/>
</dbReference>
<dbReference type="PANTHER" id="PTHR22835:SF656">
    <property type="entry name" value="LANATOSIDE 15'-O-ACETYLESTERASE"/>
    <property type="match status" value="1"/>
</dbReference>
<keyword evidence="5" id="KW-0326">Glycosidase</keyword>
<dbReference type="EMBL" id="NKXS01000077">
    <property type="protein sequence ID" value="PIN26556.1"/>
    <property type="molecule type" value="Genomic_DNA"/>
</dbReference>
<dbReference type="AlphaFoldDB" id="A0A2G9I9X9"/>
<dbReference type="Gene3D" id="3.40.50.1110">
    <property type="entry name" value="SGNH hydrolase"/>
    <property type="match status" value="1"/>
</dbReference>
<gene>
    <name evidence="5" type="ORF">CDL12_00692</name>
</gene>
<comment type="similarity">
    <text evidence="1">Belongs to the 'GDSL' lipolytic enzyme family.</text>
</comment>
<dbReference type="InterPro" id="IPR036514">
    <property type="entry name" value="SGNH_hydro_sf"/>
</dbReference>
<comment type="caution">
    <text evidence="5">The sequence shown here is derived from an EMBL/GenBank/DDBJ whole genome shotgun (WGS) entry which is preliminary data.</text>
</comment>
<dbReference type="EC" id="3.2.1.51" evidence="5"/>
<dbReference type="GO" id="GO:0004560">
    <property type="term" value="F:alpha-L-fucosidase activity"/>
    <property type="evidence" value="ECO:0007669"/>
    <property type="project" value="UniProtKB-EC"/>
</dbReference>
<keyword evidence="4" id="KW-0325">Glycoprotein</keyword>
<dbReference type="Proteomes" id="UP000231279">
    <property type="component" value="Unassembled WGS sequence"/>
</dbReference>
<dbReference type="CDD" id="cd01837">
    <property type="entry name" value="SGNH_plant_lipase_like"/>
    <property type="match status" value="1"/>
</dbReference>
<organism evidence="5 6">
    <name type="scientific">Handroanthus impetiginosus</name>
    <dbReference type="NCBI Taxonomy" id="429701"/>
    <lineage>
        <taxon>Eukaryota</taxon>
        <taxon>Viridiplantae</taxon>
        <taxon>Streptophyta</taxon>
        <taxon>Embryophyta</taxon>
        <taxon>Tracheophyta</taxon>
        <taxon>Spermatophyta</taxon>
        <taxon>Magnoliopsida</taxon>
        <taxon>eudicotyledons</taxon>
        <taxon>Gunneridae</taxon>
        <taxon>Pentapetalae</taxon>
        <taxon>asterids</taxon>
        <taxon>lamiids</taxon>
        <taxon>Lamiales</taxon>
        <taxon>Bignoniaceae</taxon>
        <taxon>Crescentiina</taxon>
        <taxon>Tabebuia alliance</taxon>
        <taxon>Handroanthus</taxon>
    </lineage>
</organism>
<evidence type="ECO:0000313" key="5">
    <source>
        <dbReference type="EMBL" id="PIN26556.1"/>
    </source>
</evidence>
<evidence type="ECO:0000313" key="6">
    <source>
        <dbReference type="Proteomes" id="UP000231279"/>
    </source>
</evidence>
<dbReference type="STRING" id="429701.A0A2G9I9X9"/>
<dbReference type="OrthoDB" id="1600564at2759"/>
<dbReference type="InterPro" id="IPR001087">
    <property type="entry name" value="GDSL"/>
</dbReference>
<keyword evidence="6" id="KW-1185">Reference proteome</keyword>
<name>A0A2G9I9X9_9LAMI</name>
<sequence length="386" mass="42347">MKLEARKDSLARKNLVILAVFIAILAHNTDAKCAFEAIFNFGDSNSDTGGFWAAFPAERLPYGMTYFKKPSGRATDGRVILDFLAQALGLPFISPYLQSIGSDYRHGANFATLASTVRLPQTSLFVTGVSPFSLAIQLNQMKQFKVKVDELHFSEKHKLPPPDIFGKSLYTFYIGQNDFTGNLATLGISGVKKYLPEVVSQIASTIKELYALGGRTFLVLNLAPIGCYPAFLVELPHNSSDIDSFGCMISYNKAVVDYNVMLKKALRQTRKEIPGANVVYADIHSTMLELFQHPTSHGMKYGRKACCGYGGGAYNFNQKVFCGNTKLINGKNLTAEACSDPYNYVSWDGIHATEAANKIVADAILNGSYVDPPLSLHKFCDIKPIG</sequence>
<dbReference type="SUPFAM" id="SSF52266">
    <property type="entry name" value="SGNH hydrolase"/>
    <property type="match status" value="1"/>
</dbReference>
<accession>A0A2G9I9X9</accession>
<protein>
    <submittedName>
        <fullName evidence="5">Alpha-L-fucosidase</fullName>
        <ecNumber evidence="5">3.2.1.51</ecNumber>
    </submittedName>
</protein>
<dbReference type="InterPro" id="IPR035669">
    <property type="entry name" value="SGNH_plant_lipase-like"/>
</dbReference>
<keyword evidence="2" id="KW-0732">Signal</keyword>
<evidence type="ECO:0000256" key="4">
    <source>
        <dbReference type="ARBA" id="ARBA00023180"/>
    </source>
</evidence>
<dbReference type="PANTHER" id="PTHR22835">
    <property type="entry name" value="ZINC FINGER FYVE DOMAIN CONTAINING PROTEIN"/>
    <property type="match status" value="1"/>
</dbReference>
<proteinExistence type="inferred from homology"/>
<evidence type="ECO:0000256" key="3">
    <source>
        <dbReference type="ARBA" id="ARBA00022801"/>
    </source>
</evidence>